<keyword evidence="6 13" id="KW-1133">Transmembrane helix</keyword>
<comment type="subcellular location">
    <subcellularLocation>
        <location evidence="1">Membrane</location>
        <topology evidence="1">Single-pass type I membrane protein</topology>
    </subcellularLocation>
</comment>
<dbReference type="Pfam" id="PF06328">
    <property type="entry name" value="Lep_receptor_Ig"/>
    <property type="match status" value="1"/>
</dbReference>
<name>A0AAD7SW95_9TELE</name>
<dbReference type="InterPro" id="IPR003529">
    <property type="entry name" value="Hematopoietin_rcpt_Gp130_CS"/>
</dbReference>
<feature type="region of interest" description="Disordered" evidence="12">
    <location>
        <begin position="46"/>
        <end position="81"/>
    </location>
</feature>
<keyword evidence="4 14" id="KW-0732">Signal</keyword>
<feature type="transmembrane region" description="Helical" evidence="13">
    <location>
        <begin position="798"/>
        <end position="820"/>
    </location>
</feature>
<evidence type="ECO:0000256" key="3">
    <source>
        <dbReference type="ARBA" id="ARBA00022692"/>
    </source>
</evidence>
<keyword evidence="11" id="KW-0393">Immunoglobulin domain</keyword>
<protein>
    <recommendedName>
        <fullName evidence="15">Fibronectin type-III domain-containing protein</fullName>
    </recommendedName>
</protein>
<dbReference type="InterPro" id="IPR041182">
    <property type="entry name" value="LEP-R_IGD"/>
</dbReference>
<evidence type="ECO:0000256" key="1">
    <source>
        <dbReference type="ARBA" id="ARBA00004479"/>
    </source>
</evidence>
<reference evidence="16" key="1">
    <citation type="journal article" date="2023" name="Science">
        <title>Genome structures resolve the early diversification of teleost fishes.</title>
        <authorList>
            <person name="Parey E."/>
            <person name="Louis A."/>
            <person name="Montfort J."/>
            <person name="Bouchez O."/>
            <person name="Roques C."/>
            <person name="Iampietro C."/>
            <person name="Lluch J."/>
            <person name="Castinel A."/>
            <person name="Donnadieu C."/>
            <person name="Desvignes T."/>
            <person name="Floi Bucao C."/>
            <person name="Jouanno E."/>
            <person name="Wen M."/>
            <person name="Mejri S."/>
            <person name="Dirks R."/>
            <person name="Jansen H."/>
            <person name="Henkel C."/>
            <person name="Chen W.J."/>
            <person name="Zahm M."/>
            <person name="Cabau C."/>
            <person name="Klopp C."/>
            <person name="Thompson A.W."/>
            <person name="Robinson-Rechavi M."/>
            <person name="Braasch I."/>
            <person name="Lecointre G."/>
            <person name="Bobe J."/>
            <person name="Postlethwait J.H."/>
            <person name="Berthelot C."/>
            <person name="Roest Crollius H."/>
            <person name="Guiguen Y."/>
        </authorList>
    </citation>
    <scope>NUCLEOTIDE SEQUENCE</scope>
    <source>
        <strain evidence="16">NC1722</strain>
    </source>
</reference>
<dbReference type="InterPro" id="IPR036179">
    <property type="entry name" value="Ig-like_dom_sf"/>
</dbReference>
<comment type="similarity">
    <text evidence="2">Belongs to the type I cytokine receptor family. Type 2 subfamily.</text>
</comment>
<sequence>MFAVCLIITLHGVVSMRSATVPTPQPEFFGEVGLCCYWGDGWAQQGGGDAGEGKGSGDGERGGHAPPGQCSLAPPASFPRSHRATHNNTVICLDIVCSVDGDREHLVCALKPHSGQADVDRVVTLSLQCLRPEPQVEAALPTLAERAAHSSCHGEGRGNGVLQCPLPPGSMGLAVSLAVTVSLGDRSAVSAAMRFTPQHLVRPDPPANLRYNVTTEGELTLSWTDPQSSAGPLAYDVRYTSNTSLNSWVHVDNVRTQPMSLADLITGVTYTVQVRCKILGKPALWSGWSQNLLIYLHEVTYIPETVFTGMGDNVTVYCIFNNRSLSARNVVWWLNAQEKVPESQYSVLNDRVSSVTLPNVRPLKRQPFNVLHCCQRSGETSLCSYRYASLYTEGVSVAISCESNGDLSAMTCRWNSLGVKFYYRRRDLPCDIKEEEVGMYPAEECPIEGRGLNSCTFKPLLPLACYVMWLEFGNEKGTVKSQPVYVTPMDFVKPCPPFDLEALTVPEGYLRAKWARPELPAYELRFELRYAVDEPDAQWRVFKSEVNQMAVFPVLDPCVIYTVMVRCKRLGGPGFWSDWSDLHYSTVQLSRAPERGPDFWRILKDDQEQNQTNVTLLFSPLTREEALCCVEGFVVQHQTRGGAMWIEKLGLVSTYTFPWREEDQTVIVLAINSLGLSTRNTNMTLARKNSKSRAISTLSSVMVNGSCVVLAWDLLPNSSAPASFVLEWTSRSRGRAHGDPGPRVKWVRVPASSRSFYLHDKFYASEEYQFILYPIFVNGEGEPVYNKEDRGRPSSKHAAYTLLLIIAFLSVVLFLTLGVSQHQMMKLVWKDVPNPNNCSWAQGVDFRKAETVENLFRHPERLTSCPLLLETETVSEAVIVEVLPAVALEEERAGWVERALQMSTTPSSSSSSSSSSACGLDRSSITYATVLPTGERGRAHRRPQERLRSCSDEGNFSANASDLSGSYPEAPWEPDGVPSNLRRSYTSTEEFSENSDQEDQSLDGTGSRRDLCCSGLASKDEEEGFGTEATLEHLVESCPLLDKQDPRSHGEEWSGRGIPFYVPQFQTAAPVSESQSKRGL</sequence>
<feature type="compositionally biased region" description="Basic and acidic residues" evidence="12">
    <location>
        <begin position="942"/>
        <end position="951"/>
    </location>
</feature>
<feature type="signal peptide" evidence="14">
    <location>
        <begin position="1"/>
        <end position="15"/>
    </location>
</feature>
<proteinExistence type="inferred from homology"/>
<evidence type="ECO:0000256" key="13">
    <source>
        <dbReference type="SAM" id="Phobius"/>
    </source>
</evidence>
<feature type="compositionally biased region" description="Polar residues" evidence="12">
    <location>
        <begin position="952"/>
        <end position="964"/>
    </location>
</feature>
<dbReference type="InterPro" id="IPR010457">
    <property type="entry name" value="IgC2-like_lig-bd"/>
</dbReference>
<evidence type="ECO:0000256" key="9">
    <source>
        <dbReference type="ARBA" id="ARBA00023170"/>
    </source>
</evidence>
<dbReference type="Pfam" id="PF18589">
    <property type="entry name" value="ObR_Ig"/>
    <property type="match status" value="1"/>
</dbReference>
<dbReference type="SUPFAM" id="SSF49265">
    <property type="entry name" value="Fibronectin type III"/>
    <property type="match status" value="3"/>
</dbReference>
<organism evidence="16 17">
    <name type="scientific">Aldrovandia affinis</name>
    <dbReference type="NCBI Taxonomy" id="143900"/>
    <lineage>
        <taxon>Eukaryota</taxon>
        <taxon>Metazoa</taxon>
        <taxon>Chordata</taxon>
        <taxon>Craniata</taxon>
        <taxon>Vertebrata</taxon>
        <taxon>Euteleostomi</taxon>
        <taxon>Actinopterygii</taxon>
        <taxon>Neopterygii</taxon>
        <taxon>Teleostei</taxon>
        <taxon>Notacanthiformes</taxon>
        <taxon>Halosauridae</taxon>
        <taxon>Aldrovandia</taxon>
    </lineage>
</organism>
<gene>
    <name evidence="16" type="ORF">AAFF_G00228140</name>
</gene>
<keyword evidence="3 13" id="KW-0812">Transmembrane</keyword>
<feature type="compositionally biased region" description="Acidic residues" evidence="12">
    <location>
        <begin position="990"/>
        <end position="1001"/>
    </location>
</feature>
<accession>A0AAD7SW95</accession>
<dbReference type="GO" id="GO:0009897">
    <property type="term" value="C:external side of plasma membrane"/>
    <property type="evidence" value="ECO:0007669"/>
    <property type="project" value="TreeGrafter"/>
</dbReference>
<keyword evidence="5" id="KW-0677">Repeat</keyword>
<dbReference type="AlphaFoldDB" id="A0AAD7SW95"/>
<comment type="caution">
    <text evidence="16">The sequence shown here is derived from an EMBL/GenBank/DDBJ whole genome shotgun (WGS) entry which is preliminary data.</text>
</comment>
<evidence type="ECO:0000256" key="6">
    <source>
        <dbReference type="ARBA" id="ARBA00022989"/>
    </source>
</evidence>
<evidence type="ECO:0000256" key="7">
    <source>
        <dbReference type="ARBA" id="ARBA00023136"/>
    </source>
</evidence>
<evidence type="ECO:0000256" key="10">
    <source>
        <dbReference type="ARBA" id="ARBA00023180"/>
    </source>
</evidence>
<feature type="domain" description="Fibronectin type-III" evidence="15">
    <location>
        <begin position="205"/>
        <end position="299"/>
    </location>
</feature>
<evidence type="ECO:0000256" key="12">
    <source>
        <dbReference type="SAM" id="MobiDB-lite"/>
    </source>
</evidence>
<dbReference type="Proteomes" id="UP001221898">
    <property type="component" value="Unassembled WGS sequence"/>
</dbReference>
<evidence type="ECO:0000313" key="16">
    <source>
        <dbReference type="EMBL" id="KAJ8409413.1"/>
    </source>
</evidence>
<feature type="compositionally biased region" description="Basic and acidic residues" evidence="12">
    <location>
        <begin position="51"/>
        <end position="63"/>
    </location>
</feature>
<evidence type="ECO:0000256" key="8">
    <source>
        <dbReference type="ARBA" id="ARBA00023157"/>
    </source>
</evidence>
<dbReference type="InterPro" id="IPR013783">
    <property type="entry name" value="Ig-like_fold"/>
</dbReference>
<evidence type="ECO:0000256" key="4">
    <source>
        <dbReference type="ARBA" id="ARBA00022729"/>
    </source>
</evidence>
<dbReference type="SUPFAM" id="SSF48726">
    <property type="entry name" value="Immunoglobulin"/>
    <property type="match status" value="1"/>
</dbReference>
<dbReference type="PANTHER" id="PTHR23037">
    <property type="entry name" value="CYTOKINE RECEPTOR"/>
    <property type="match status" value="1"/>
</dbReference>
<dbReference type="EMBL" id="JAINUG010000030">
    <property type="protein sequence ID" value="KAJ8409413.1"/>
    <property type="molecule type" value="Genomic_DNA"/>
</dbReference>
<evidence type="ECO:0000256" key="5">
    <source>
        <dbReference type="ARBA" id="ARBA00022737"/>
    </source>
</evidence>
<feature type="chain" id="PRO_5041962144" description="Fibronectin type-III domain-containing protein" evidence="14">
    <location>
        <begin position="16"/>
        <end position="1080"/>
    </location>
</feature>
<feature type="domain" description="Fibronectin type-III" evidence="15">
    <location>
        <begin position="496"/>
        <end position="589"/>
    </location>
</feature>
<feature type="region of interest" description="Disordered" evidence="12">
    <location>
        <begin position="929"/>
        <end position="1007"/>
    </location>
</feature>
<keyword evidence="10" id="KW-0325">Glycoprotein</keyword>
<dbReference type="GO" id="GO:0004896">
    <property type="term" value="F:cytokine receptor activity"/>
    <property type="evidence" value="ECO:0007669"/>
    <property type="project" value="InterPro"/>
</dbReference>
<keyword evidence="7 13" id="KW-0472">Membrane</keyword>
<evidence type="ECO:0000256" key="11">
    <source>
        <dbReference type="ARBA" id="ARBA00023319"/>
    </source>
</evidence>
<keyword evidence="9" id="KW-0675">Receptor</keyword>
<evidence type="ECO:0000256" key="2">
    <source>
        <dbReference type="ARBA" id="ARBA00008921"/>
    </source>
</evidence>
<dbReference type="SMART" id="SM00060">
    <property type="entry name" value="FN3"/>
    <property type="match status" value="3"/>
</dbReference>
<dbReference type="InterPro" id="IPR003961">
    <property type="entry name" value="FN3_dom"/>
</dbReference>
<keyword evidence="8" id="KW-1015">Disulfide bond</keyword>
<dbReference type="InterPro" id="IPR036116">
    <property type="entry name" value="FN3_sf"/>
</dbReference>
<evidence type="ECO:0000259" key="15">
    <source>
        <dbReference type="PROSITE" id="PS50853"/>
    </source>
</evidence>
<evidence type="ECO:0000256" key="14">
    <source>
        <dbReference type="SAM" id="SignalP"/>
    </source>
</evidence>
<keyword evidence="17" id="KW-1185">Reference proteome</keyword>
<dbReference type="PANTHER" id="PTHR23037:SF44">
    <property type="entry name" value="LEPTIN RECEPTOR"/>
    <property type="match status" value="1"/>
</dbReference>
<dbReference type="CDD" id="cd00063">
    <property type="entry name" value="FN3"/>
    <property type="match status" value="2"/>
</dbReference>
<dbReference type="Pfam" id="PF00041">
    <property type="entry name" value="fn3"/>
    <property type="match status" value="1"/>
</dbReference>
<dbReference type="PROSITE" id="PS01353">
    <property type="entry name" value="HEMATOPO_REC_L_F2"/>
    <property type="match status" value="1"/>
</dbReference>
<dbReference type="PROSITE" id="PS50853">
    <property type="entry name" value="FN3"/>
    <property type="match status" value="2"/>
</dbReference>
<dbReference type="Gene3D" id="2.60.40.10">
    <property type="entry name" value="Immunoglobulins"/>
    <property type="match status" value="5"/>
</dbReference>
<evidence type="ECO:0000313" key="17">
    <source>
        <dbReference type="Proteomes" id="UP001221898"/>
    </source>
</evidence>